<dbReference type="EMBL" id="OR575930">
    <property type="protein sequence ID" value="WOZ57563.1"/>
    <property type="molecule type" value="Genomic_DNA"/>
</dbReference>
<evidence type="ECO:0000313" key="2">
    <source>
        <dbReference type="Proteomes" id="UP001305174"/>
    </source>
</evidence>
<name>A0AAX4G6V3_9CAUD</name>
<reference evidence="2" key="1">
    <citation type="submission" date="2024-05" db="EMBL/GenBank/DDBJ databases">
        <authorList>
            <person name="Tikunov A.Y."/>
            <person name="Morozova V.V."/>
            <person name="Kozlova Y.N."/>
            <person name="Tikunova N.V."/>
            <person name="Babkin I.V."/>
        </authorList>
    </citation>
    <scope>NUCLEOTIDE SEQUENCE [LARGE SCALE GENOMIC DNA]</scope>
</reference>
<evidence type="ECO:0000313" key="1">
    <source>
        <dbReference type="EMBL" id="WOZ57563.1"/>
    </source>
</evidence>
<keyword evidence="2" id="KW-1185">Reference proteome</keyword>
<organism evidence="1 2">
    <name type="scientific">Pseudomonas phage vB_PseuGesM_254</name>
    <dbReference type="NCBI Taxonomy" id="3092638"/>
    <lineage>
        <taxon>Viruses</taxon>
        <taxon>Duplodnaviria</taxon>
        <taxon>Heunggongvirae</taxon>
        <taxon>Uroviricota</taxon>
        <taxon>Caudoviricetes</taxon>
        <taxon>Vandenendeviridae</taxon>
        <taxon>Chemalvirus</taxon>
        <taxon>Chemalvirus PseuGes254</taxon>
    </lineage>
</organism>
<accession>A0AAX4G6V3</accession>
<protein>
    <submittedName>
        <fullName evidence="1">Uncharacterized protein</fullName>
    </submittedName>
</protein>
<proteinExistence type="predicted"/>
<dbReference type="Proteomes" id="UP001305174">
    <property type="component" value="Segment"/>
</dbReference>
<sequence length="138" mass="15417">MTITLATLPQATEQQIFNQVVTHLAKQRKGARLYDKGCAYRGEGGSMCAAGCLIADSEYDPKMDAIGGPTAWDSLVSQGFAPPQHEHFILELQRVHDRYFEGYEMDVHEMNIALHQFYPITVRCDLDTKVLDEAIAAL</sequence>